<name>A0ABP8DRZ0_9ACTN</name>
<evidence type="ECO:0000256" key="1">
    <source>
        <dbReference type="SAM" id="MobiDB-lite"/>
    </source>
</evidence>
<proteinExistence type="predicted"/>
<keyword evidence="3" id="KW-1185">Reference proteome</keyword>
<evidence type="ECO:0000313" key="2">
    <source>
        <dbReference type="EMBL" id="GAA4262763.1"/>
    </source>
</evidence>
<evidence type="ECO:0000313" key="3">
    <source>
        <dbReference type="Proteomes" id="UP001500620"/>
    </source>
</evidence>
<gene>
    <name evidence="2" type="ORF">GCM10022255_101200</name>
</gene>
<reference evidence="3" key="1">
    <citation type="journal article" date="2019" name="Int. J. Syst. Evol. Microbiol.">
        <title>The Global Catalogue of Microorganisms (GCM) 10K type strain sequencing project: providing services to taxonomists for standard genome sequencing and annotation.</title>
        <authorList>
            <consortium name="The Broad Institute Genomics Platform"/>
            <consortium name="The Broad Institute Genome Sequencing Center for Infectious Disease"/>
            <person name="Wu L."/>
            <person name="Ma J."/>
        </authorList>
    </citation>
    <scope>NUCLEOTIDE SEQUENCE [LARGE SCALE GENOMIC DNA]</scope>
    <source>
        <strain evidence="3">JCM 17441</strain>
    </source>
</reference>
<dbReference type="Proteomes" id="UP001500620">
    <property type="component" value="Unassembled WGS sequence"/>
</dbReference>
<protein>
    <submittedName>
        <fullName evidence="2">Uncharacterized protein</fullName>
    </submittedName>
</protein>
<feature type="region of interest" description="Disordered" evidence="1">
    <location>
        <begin position="1"/>
        <end position="71"/>
    </location>
</feature>
<sequence>MTDPATRPDIPTRANRETRNAALRATSAETGFWDDNGRPAPWPDDIDEWQPFTANPQRHTPKHDQETGPIP</sequence>
<accession>A0ABP8DRZ0</accession>
<dbReference type="EMBL" id="BAABAT010000055">
    <property type="protein sequence ID" value="GAA4262763.1"/>
    <property type="molecule type" value="Genomic_DNA"/>
</dbReference>
<comment type="caution">
    <text evidence="2">The sequence shown here is derived from an EMBL/GenBank/DDBJ whole genome shotgun (WGS) entry which is preliminary data.</text>
</comment>
<feature type="compositionally biased region" description="Basic and acidic residues" evidence="1">
    <location>
        <begin position="62"/>
        <end position="71"/>
    </location>
</feature>
<dbReference type="RefSeq" id="WP_345140640.1">
    <property type="nucleotide sequence ID" value="NZ_BAABAT010000055.1"/>
</dbReference>
<organism evidence="2 3">
    <name type="scientific">Dactylosporangium darangshiense</name>
    <dbReference type="NCBI Taxonomy" id="579108"/>
    <lineage>
        <taxon>Bacteria</taxon>
        <taxon>Bacillati</taxon>
        <taxon>Actinomycetota</taxon>
        <taxon>Actinomycetes</taxon>
        <taxon>Micromonosporales</taxon>
        <taxon>Micromonosporaceae</taxon>
        <taxon>Dactylosporangium</taxon>
    </lineage>
</organism>